<name>A0A177V7A9_9BASI</name>
<reference evidence="1" key="2">
    <citation type="journal article" date="2019" name="IMA Fungus">
        <title>Genome sequencing and comparison of five Tilletia species to identify candidate genes for the detection of regulated species infecting wheat.</title>
        <authorList>
            <person name="Nguyen H.D.T."/>
            <person name="Sultana T."/>
            <person name="Kesanakurti P."/>
            <person name="Hambleton S."/>
        </authorList>
    </citation>
    <scope>NUCLEOTIDE SEQUENCE</scope>
    <source>
        <strain evidence="1">DAOMC 238032</strain>
    </source>
</reference>
<dbReference type="PANTHER" id="PTHR38123:SF1">
    <property type="entry name" value="HYDROPHOBIC SURFACE BINDING PROTEIN"/>
    <property type="match status" value="1"/>
</dbReference>
<organism evidence="1 2">
    <name type="scientific">Tilletia caries</name>
    <name type="common">wheat bunt fungus</name>
    <dbReference type="NCBI Taxonomy" id="13290"/>
    <lineage>
        <taxon>Eukaryota</taxon>
        <taxon>Fungi</taxon>
        <taxon>Dikarya</taxon>
        <taxon>Basidiomycota</taxon>
        <taxon>Ustilaginomycotina</taxon>
        <taxon>Exobasidiomycetes</taxon>
        <taxon>Tilletiales</taxon>
        <taxon>Tilletiaceae</taxon>
        <taxon>Tilletia</taxon>
    </lineage>
</organism>
<dbReference type="Pfam" id="PF12296">
    <property type="entry name" value="HsbA"/>
    <property type="match status" value="1"/>
</dbReference>
<dbReference type="Gene3D" id="1.20.1280.140">
    <property type="match status" value="1"/>
</dbReference>
<evidence type="ECO:0000313" key="1">
    <source>
        <dbReference type="EMBL" id="KAE8252306.1"/>
    </source>
</evidence>
<dbReference type="EMBL" id="LWDD02001132">
    <property type="protein sequence ID" value="KAE8252306.1"/>
    <property type="molecule type" value="Genomic_DNA"/>
</dbReference>
<proteinExistence type="predicted"/>
<reference evidence="1" key="1">
    <citation type="submission" date="2016-04" db="EMBL/GenBank/DDBJ databases">
        <authorList>
            <person name="Nguyen H.D."/>
            <person name="Kesanakurti P."/>
            <person name="Cullis J."/>
            <person name="Levesque C.A."/>
            <person name="Hambleton S."/>
        </authorList>
    </citation>
    <scope>NUCLEOTIDE SEQUENCE</scope>
    <source>
        <strain evidence="1">DAOMC 238032</strain>
    </source>
</reference>
<comment type="caution">
    <text evidence="1">The sequence shown here is derived from an EMBL/GenBank/DDBJ whole genome shotgun (WGS) entry which is preliminary data.</text>
</comment>
<dbReference type="AlphaFoldDB" id="A0A177V7A9"/>
<dbReference type="PANTHER" id="PTHR38123">
    <property type="entry name" value="CELL WALL SERINE-THREONINE-RICH GALACTOMANNOPROTEIN MP1 (AFU_ORTHOLOGUE AFUA_4G03240)"/>
    <property type="match status" value="1"/>
</dbReference>
<protein>
    <recommendedName>
        <fullName evidence="3">Hydrophobic surface binding protein</fullName>
    </recommendedName>
</protein>
<evidence type="ECO:0008006" key="3">
    <source>
        <dbReference type="Google" id="ProtNLM"/>
    </source>
</evidence>
<evidence type="ECO:0000313" key="2">
    <source>
        <dbReference type="Proteomes" id="UP000077671"/>
    </source>
</evidence>
<dbReference type="InterPro" id="IPR021054">
    <property type="entry name" value="Cell_wall_mannoprotein_1"/>
</dbReference>
<dbReference type="Proteomes" id="UP000077671">
    <property type="component" value="Unassembled WGS sequence"/>
</dbReference>
<sequence length="169" mass="17541">MKFSIALLASALIAGRLCNCQDRRLNIQTSVAKLYQSLKSYSGTSYSEALDIDSAAKALVKDLDTANTDGQAVSSVTVTQANAIISILNNTYVNVTGASQRLVELEPSFKKLGIAGIAKTDLVNIANSTKTFGVTLVDKAPAASKSSASALAAKYNDALASGLAVYASD</sequence>
<accession>A0A177V7A9</accession>
<gene>
    <name evidence="1" type="ORF">A4X03_0g6203</name>
</gene>
<dbReference type="GO" id="GO:0005576">
    <property type="term" value="C:extracellular region"/>
    <property type="evidence" value="ECO:0007669"/>
    <property type="project" value="TreeGrafter"/>
</dbReference>